<gene>
    <name evidence="2" type="ORF">VNO80_22967</name>
</gene>
<name>A0AAN9QVF9_PHACN</name>
<feature type="compositionally biased region" description="Polar residues" evidence="1">
    <location>
        <begin position="66"/>
        <end position="85"/>
    </location>
</feature>
<keyword evidence="3" id="KW-1185">Reference proteome</keyword>
<dbReference type="AlphaFoldDB" id="A0AAN9QVF9"/>
<evidence type="ECO:0000256" key="1">
    <source>
        <dbReference type="SAM" id="MobiDB-lite"/>
    </source>
</evidence>
<proteinExistence type="predicted"/>
<feature type="region of interest" description="Disordered" evidence="1">
    <location>
        <begin position="66"/>
        <end position="130"/>
    </location>
</feature>
<comment type="caution">
    <text evidence="2">The sequence shown here is derived from an EMBL/GenBank/DDBJ whole genome shotgun (WGS) entry which is preliminary data.</text>
</comment>
<evidence type="ECO:0000313" key="2">
    <source>
        <dbReference type="EMBL" id="KAK7348411.1"/>
    </source>
</evidence>
<sequence>MLRALAMPACLSRPDDVRIPRALAMRCSSATAPPFLKPSANEVQDDSNAANPNSYAVPLVQGFRATTTHLGHPTKAQSHLTHSNSATTTTKPKAPLKAQFTAAPPSQSPYTPPNAQLDRTQPNFSPTAQLNPSLHFEDKVLSRADSNVRMGPYTSTRAMLRLCM</sequence>
<dbReference type="Proteomes" id="UP001374584">
    <property type="component" value="Unassembled WGS sequence"/>
</dbReference>
<dbReference type="EMBL" id="JAYMYR010000008">
    <property type="protein sequence ID" value="KAK7348411.1"/>
    <property type="molecule type" value="Genomic_DNA"/>
</dbReference>
<feature type="compositionally biased region" description="Polar residues" evidence="1">
    <location>
        <begin position="113"/>
        <end position="130"/>
    </location>
</feature>
<protein>
    <submittedName>
        <fullName evidence="2">Uncharacterized protein</fullName>
    </submittedName>
</protein>
<evidence type="ECO:0000313" key="3">
    <source>
        <dbReference type="Proteomes" id="UP001374584"/>
    </source>
</evidence>
<reference evidence="2 3" key="1">
    <citation type="submission" date="2024-01" db="EMBL/GenBank/DDBJ databases">
        <title>The genomes of 5 underutilized Papilionoideae crops provide insights into root nodulation and disease resistanc.</title>
        <authorList>
            <person name="Jiang F."/>
        </authorList>
    </citation>
    <scope>NUCLEOTIDE SEQUENCE [LARGE SCALE GENOMIC DNA]</scope>
    <source>
        <strain evidence="2">JINMINGXINNONG_FW02</strain>
        <tissue evidence="2">Leaves</tissue>
    </source>
</reference>
<feature type="compositionally biased region" description="Low complexity" evidence="1">
    <location>
        <begin position="86"/>
        <end position="95"/>
    </location>
</feature>
<organism evidence="2 3">
    <name type="scientific">Phaseolus coccineus</name>
    <name type="common">Scarlet runner bean</name>
    <name type="synonym">Phaseolus multiflorus</name>
    <dbReference type="NCBI Taxonomy" id="3886"/>
    <lineage>
        <taxon>Eukaryota</taxon>
        <taxon>Viridiplantae</taxon>
        <taxon>Streptophyta</taxon>
        <taxon>Embryophyta</taxon>
        <taxon>Tracheophyta</taxon>
        <taxon>Spermatophyta</taxon>
        <taxon>Magnoliopsida</taxon>
        <taxon>eudicotyledons</taxon>
        <taxon>Gunneridae</taxon>
        <taxon>Pentapetalae</taxon>
        <taxon>rosids</taxon>
        <taxon>fabids</taxon>
        <taxon>Fabales</taxon>
        <taxon>Fabaceae</taxon>
        <taxon>Papilionoideae</taxon>
        <taxon>50 kb inversion clade</taxon>
        <taxon>NPAAA clade</taxon>
        <taxon>indigoferoid/millettioid clade</taxon>
        <taxon>Phaseoleae</taxon>
        <taxon>Phaseolus</taxon>
    </lineage>
</organism>
<accession>A0AAN9QVF9</accession>